<proteinExistence type="predicted"/>
<feature type="region of interest" description="Disordered" evidence="1">
    <location>
        <begin position="106"/>
        <end position="127"/>
    </location>
</feature>
<gene>
    <name evidence="3" type="ORF">GCM10023156_41950</name>
</gene>
<dbReference type="InterPro" id="IPR017504">
    <property type="entry name" value="CHP03067_Planctomycetes"/>
</dbReference>
<evidence type="ECO:0000313" key="4">
    <source>
        <dbReference type="Proteomes" id="UP001500840"/>
    </source>
</evidence>
<dbReference type="NCBIfam" id="TIGR03067">
    <property type="entry name" value="Planc_TIGR03067"/>
    <property type="match status" value="1"/>
</dbReference>
<protein>
    <submittedName>
        <fullName evidence="3">TIGR03067 domain-containing protein</fullName>
    </submittedName>
</protein>
<evidence type="ECO:0000256" key="2">
    <source>
        <dbReference type="SAM" id="SignalP"/>
    </source>
</evidence>
<evidence type="ECO:0000256" key="1">
    <source>
        <dbReference type="SAM" id="MobiDB-lite"/>
    </source>
</evidence>
<comment type="caution">
    <text evidence="3">The sequence shown here is derived from an EMBL/GenBank/DDBJ whole genome shotgun (WGS) entry which is preliminary data.</text>
</comment>
<feature type="signal peptide" evidence="2">
    <location>
        <begin position="1"/>
        <end position="21"/>
    </location>
</feature>
<accession>A0ABP8N3M3</accession>
<feature type="region of interest" description="Disordered" evidence="1">
    <location>
        <begin position="171"/>
        <end position="191"/>
    </location>
</feature>
<evidence type="ECO:0000313" key="3">
    <source>
        <dbReference type="EMBL" id="GAA4460694.1"/>
    </source>
</evidence>
<dbReference type="Proteomes" id="UP001500840">
    <property type="component" value="Unassembled WGS sequence"/>
</dbReference>
<dbReference type="RefSeq" id="WP_345325197.1">
    <property type="nucleotide sequence ID" value="NZ_BAABGA010000050.1"/>
</dbReference>
<reference evidence="4" key="1">
    <citation type="journal article" date="2019" name="Int. J. Syst. Evol. Microbiol.">
        <title>The Global Catalogue of Microorganisms (GCM) 10K type strain sequencing project: providing services to taxonomists for standard genome sequencing and annotation.</title>
        <authorList>
            <consortium name="The Broad Institute Genomics Platform"/>
            <consortium name="The Broad Institute Genome Sequencing Center for Infectious Disease"/>
            <person name="Wu L."/>
            <person name="Ma J."/>
        </authorList>
    </citation>
    <scope>NUCLEOTIDE SEQUENCE [LARGE SCALE GENOMIC DNA]</scope>
    <source>
        <strain evidence="4">JCM 17759</strain>
    </source>
</reference>
<keyword evidence="4" id="KW-1185">Reference proteome</keyword>
<sequence>MRYTLLIAAAIVLGTSVSSIASFSSTARADDKSSDTANERMQGRWQIVDGVNQGRELSKLELDGSTVSVTANLIVTYDRDQQQRFQAVFTVDDSQDPMQITMTSVPETARPSEVAREKQDGSSEQAQKMTASGILKFDGKNRWVLCYALPGAERPREFKSPKGSKIMLFTLQKDQGDPIPGLGKTIESEKE</sequence>
<feature type="chain" id="PRO_5045436683" evidence="2">
    <location>
        <begin position="22"/>
        <end position="191"/>
    </location>
</feature>
<keyword evidence="2" id="KW-0732">Signal</keyword>
<name>A0ABP8N3M3_9BACT</name>
<dbReference type="EMBL" id="BAABGA010000050">
    <property type="protein sequence ID" value="GAA4460694.1"/>
    <property type="molecule type" value="Genomic_DNA"/>
</dbReference>
<organism evidence="3 4">
    <name type="scientific">Novipirellula rosea</name>
    <dbReference type="NCBI Taxonomy" id="1031540"/>
    <lineage>
        <taxon>Bacteria</taxon>
        <taxon>Pseudomonadati</taxon>
        <taxon>Planctomycetota</taxon>
        <taxon>Planctomycetia</taxon>
        <taxon>Pirellulales</taxon>
        <taxon>Pirellulaceae</taxon>
        <taxon>Novipirellula</taxon>
    </lineage>
</organism>